<evidence type="ECO:0000313" key="1">
    <source>
        <dbReference type="EMBL" id="ABQ25110.1"/>
    </source>
</evidence>
<keyword evidence="2" id="KW-1185">Reference proteome</keyword>
<dbReference type="Pfam" id="PF03747">
    <property type="entry name" value="ADP_ribosyl_GH"/>
    <property type="match status" value="1"/>
</dbReference>
<dbReference type="STRING" id="351605.Gura_0904"/>
<dbReference type="RefSeq" id="WP_011937834.1">
    <property type="nucleotide sequence ID" value="NC_009483.1"/>
</dbReference>
<gene>
    <name evidence="1" type="ordered locus">Gura_0904</name>
</gene>
<dbReference type="AlphaFoldDB" id="A5GBD3"/>
<dbReference type="HOGENOM" id="CLU_1658324_0_0_7"/>
<dbReference type="InterPro" id="IPR036705">
    <property type="entry name" value="Ribosyl_crysJ1_sf"/>
</dbReference>
<dbReference type="SUPFAM" id="SSF101478">
    <property type="entry name" value="ADP-ribosylglycohydrolase"/>
    <property type="match status" value="1"/>
</dbReference>
<evidence type="ECO:0000313" key="2">
    <source>
        <dbReference type="Proteomes" id="UP000006695"/>
    </source>
</evidence>
<name>A5GBD3_GEOUR</name>
<reference evidence="1 2" key="1">
    <citation type="submission" date="2007-05" db="EMBL/GenBank/DDBJ databases">
        <title>Complete sequence of Geobacter uraniireducens Rf4.</title>
        <authorList>
            <consortium name="US DOE Joint Genome Institute"/>
            <person name="Copeland A."/>
            <person name="Lucas S."/>
            <person name="Lapidus A."/>
            <person name="Barry K."/>
            <person name="Detter J.C."/>
            <person name="Glavina del Rio T."/>
            <person name="Hammon N."/>
            <person name="Israni S."/>
            <person name="Dalin E."/>
            <person name="Tice H."/>
            <person name="Pitluck S."/>
            <person name="Chertkov O."/>
            <person name="Brettin T."/>
            <person name="Bruce D."/>
            <person name="Han C."/>
            <person name="Schmutz J."/>
            <person name="Larimer F."/>
            <person name="Land M."/>
            <person name="Hauser L."/>
            <person name="Kyrpides N."/>
            <person name="Mikhailova N."/>
            <person name="Shelobolina E."/>
            <person name="Aklujkar M."/>
            <person name="Lovley D."/>
            <person name="Richardson P."/>
        </authorList>
    </citation>
    <scope>NUCLEOTIDE SEQUENCE [LARGE SCALE GENOMIC DNA]</scope>
    <source>
        <strain evidence="1 2">Rf4</strain>
    </source>
</reference>
<proteinExistence type="predicted"/>
<accession>A5GBD3</accession>
<dbReference type="OrthoDB" id="5297797at2"/>
<dbReference type="Gene3D" id="1.10.4080.10">
    <property type="entry name" value="ADP-ribosylation/Crystallin J1"/>
    <property type="match status" value="1"/>
</dbReference>
<organism evidence="1 2">
    <name type="scientific">Geotalea uraniireducens (strain Rf4)</name>
    <name type="common">Geobacter uraniireducens</name>
    <dbReference type="NCBI Taxonomy" id="351605"/>
    <lineage>
        <taxon>Bacteria</taxon>
        <taxon>Pseudomonadati</taxon>
        <taxon>Thermodesulfobacteriota</taxon>
        <taxon>Desulfuromonadia</taxon>
        <taxon>Geobacterales</taxon>
        <taxon>Geobacteraceae</taxon>
        <taxon>Geotalea</taxon>
    </lineage>
</organism>
<dbReference type="KEGG" id="gur:Gura_0904"/>
<dbReference type="Proteomes" id="UP000006695">
    <property type="component" value="Chromosome"/>
</dbReference>
<dbReference type="EMBL" id="CP000698">
    <property type="protein sequence ID" value="ABQ25110.1"/>
    <property type="molecule type" value="Genomic_DNA"/>
</dbReference>
<sequence>MGERHCPTTQKPSVADRISGAVWGQFVGDAFCLGSHWIYDLAELEQRFPGGPQGFEEPVAGHYHAGKRPGDLTHYGDGALLLLRSLRERSRFDASDFGSRFVSLIESPGYSDPISRQGYWKYWVLDSVDTVEKPWQIIAYGCPRKSPMVGSSFSVRFPS</sequence>
<protein>
    <submittedName>
        <fullName evidence="1">Uncharacterized protein</fullName>
    </submittedName>
</protein>
<dbReference type="InterPro" id="IPR005502">
    <property type="entry name" value="Ribosyl_crysJ1"/>
</dbReference>